<proteinExistence type="inferred from homology"/>
<evidence type="ECO:0000256" key="1">
    <source>
        <dbReference type="ARBA" id="ARBA00010690"/>
    </source>
</evidence>
<feature type="transmembrane region" description="Helical" evidence="3">
    <location>
        <begin position="92"/>
        <end position="119"/>
    </location>
</feature>
<feature type="region of interest" description="Disordered" evidence="2">
    <location>
        <begin position="225"/>
        <end position="248"/>
    </location>
</feature>
<evidence type="ECO:0000256" key="2">
    <source>
        <dbReference type="SAM" id="MobiDB-lite"/>
    </source>
</evidence>
<feature type="transmembrane region" description="Helical" evidence="3">
    <location>
        <begin position="148"/>
        <end position="167"/>
    </location>
</feature>
<dbReference type="Proteomes" id="UP000297839">
    <property type="component" value="Unassembled WGS sequence"/>
</dbReference>
<dbReference type="Gene3D" id="6.10.250.2080">
    <property type="match status" value="1"/>
</dbReference>
<feature type="transmembrane region" description="Helical" evidence="3">
    <location>
        <begin position="35"/>
        <end position="55"/>
    </location>
</feature>
<dbReference type="GO" id="GO:0009306">
    <property type="term" value="P:protein secretion"/>
    <property type="evidence" value="ECO:0007669"/>
    <property type="project" value="InterPro"/>
</dbReference>
<dbReference type="Pfam" id="PF01312">
    <property type="entry name" value="Bac_export_2"/>
    <property type="match status" value="1"/>
</dbReference>
<comment type="caution">
    <text evidence="4">The sequence shown here is derived from an EMBL/GenBank/DDBJ whole genome shotgun (WGS) entry which is preliminary data.</text>
</comment>
<accession>A0A4Z0CAJ4</accession>
<feature type="region of interest" description="Disordered" evidence="2">
    <location>
        <begin position="1"/>
        <end position="28"/>
    </location>
</feature>
<keyword evidence="3" id="KW-0472">Membrane</keyword>
<comment type="similarity">
    <text evidence="1">Belongs to the type III secretion exporter family.</text>
</comment>
<dbReference type="RefSeq" id="WP_135248297.1">
    <property type="nucleotide sequence ID" value="NZ_SMLK01000001.1"/>
</dbReference>
<dbReference type="PRINTS" id="PR00950">
    <property type="entry name" value="TYPE3IMSPROT"/>
</dbReference>
<dbReference type="Gene3D" id="3.40.1690.10">
    <property type="entry name" value="secretion proteins EscU"/>
    <property type="match status" value="1"/>
</dbReference>
<keyword evidence="3" id="KW-0812">Transmembrane</keyword>
<evidence type="ECO:0000313" key="5">
    <source>
        <dbReference type="Proteomes" id="UP000297839"/>
    </source>
</evidence>
<dbReference type="SUPFAM" id="SSF160544">
    <property type="entry name" value="EscU C-terminal domain-like"/>
    <property type="match status" value="1"/>
</dbReference>
<dbReference type="PANTHER" id="PTHR30531:SF12">
    <property type="entry name" value="FLAGELLAR BIOSYNTHETIC PROTEIN FLHB"/>
    <property type="match status" value="1"/>
</dbReference>
<dbReference type="OrthoDB" id="9807950at2"/>
<feature type="compositionally biased region" description="Basic and acidic residues" evidence="2">
    <location>
        <begin position="225"/>
        <end position="242"/>
    </location>
</feature>
<protein>
    <submittedName>
        <fullName evidence="4">EscU/YscU/HrcU family type III secretion system export apparatus switch protein</fullName>
    </submittedName>
</protein>
<dbReference type="InterPro" id="IPR006135">
    <property type="entry name" value="T3SS_substrate_exporter"/>
</dbReference>
<keyword evidence="5" id="KW-1185">Reference proteome</keyword>
<evidence type="ECO:0000256" key="3">
    <source>
        <dbReference type="SAM" id="Phobius"/>
    </source>
</evidence>
<keyword evidence="3" id="KW-1133">Transmembrane helix</keyword>
<evidence type="ECO:0000313" key="4">
    <source>
        <dbReference type="EMBL" id="TFZ08361.1"/>
    </source>
</evidence>
<dbReference type="EMBL" id="SMLK01000001">
    <property type="protein sequence ID" value="TFZ08361.1"/>
    <property type="molecule type" value="Genomic_DNA"/>
</dbReference>
<gene>
    <name evidence="4" type="ORF">EZ216_04175</name>
</gene>
<organism evidence="4 5">
    <name type="scientific">Ramlibacter humi</name>
    <dbReference type="NCBI Taxonomy" id="2530451"/>
    <lineage>
        <taxon>Bacteria</taxon>
        <taxon>Pseudomonadati</taxon>
        <taxon>Pseudomonadota</taxon>
        <taxon>Betaproteobacteria</taxon>
        <taxon>Burkholderiales</taxon>
        <taxon>Comamonadaceae</taxon>
        <taxon>Ramlibacter</taxon>
    </lineage>
</organism>
<reference evidence="4 5" key="1">
    <citation type="submission" date="2019-03" db="EMBL/GenBank/DDBJ databases">
        <title>Ramlibacter sp. 18x22-1, whole genome shotgun sequence.</title>
        <authorList>
            <person name="Zhang X."/>
            <person name="Feng G."/>
            <person name="Zhu H."/>
        </authorList>
    </citation>
    <scope>NUCLEOTIDE SEQUENCE [LARGE SCALE GENOMIC DNA]</scope>
    <source>
        <strain evidence="4 5">18x22-1</strain>
    </source>
</reference>
<dbReference type="PANTHER" id="PTHR30531">
    <property type="entry name" value="FLAGELLAR BIOSYNTHETIC PROTEIN FLHB"/>
    <property type="match status" value="1"/>
</dbReference>
<name>A0A4Z0CAJ4_9BURK</name>
<sequence length="377" mass="40168">MSASEASKEDKQLEASQRRLDQAREEGQLPRSRELGHLAVALSAIGLLLAAGPWLGKGALELVGRGLRFDRAAAFEEARMATRLADLGGEGLLLAAPVSLVLALLLAACGVAVGGWNLTSKALEPKLDRLDPLAGFGRMFSLQGMLQHLRVVAAAAALVAAAGLYLWNHGGELQNFARMPLVAALSAGVDWIAAGMTLLALVAFAVALIDVPLQIFRHKSELRMTHDEAKQENKESEGDPHVKGQRRRMARELSRGRMLADVPKASVVVTNPTHYAVALAYEEGAGGAPRIVAMGTDHLALKIREVAKASRVPTLEAPPLARALYRHGDIGAEVPVALYTAVAQVLAWVYALRDARRTPETPVIEVPASMDPQAAEA</sequence>
<dbReference type="AlphaFoldDB" id="A0A4Z0CAJ4"/>
<feature type="transmembrane region" description="Helical" evidence="3">
    <location>
        <begin position="187"/>
        <end position="209"/>
    </location>
</feature>
<dbReference type="GO" id="GO:0005886">
    <property type="term" value="C:plasma membrane"/>
    <property type="evidence" value="ECO:0007669"/>
    <property type="project" value="TreeGrafter"/>
</dbReference>
<dbReference type="InterPro" id="IPR029025">
    <property type="entry name" value="T3SS_substrate_exporter_C"/>
</dbReference>